<dbReference type="OrthoDB" id="29024at2759"/>
<evidence type="ECO:0000256" key="1">
    <source>
        <dbReference type="ARBA" id="ARBA00004123"/>
    </source>
</evidence>
<evidence type="ECO:0000256" key="3">
    <source>
        <dbReference type="ARBA" id="ARBA00019596"/>
    </source>
</evidence>
<evidence type="ECO:0000256" key="2">
    <source>
        <dbReference type="ARBA" id="ARBA00007857"/>
    </source>
</evidence>
<dbReference type="Proteomes" id="UP000728032">
    <property type="component" value="Unassembled WGS sequence"/>
</dbReference>
<dbReference type="EMBL" id="CAJPVJ010000200">
    <property type="protein sequence ID" value="CAG2161683.1"/>
    <property type="molecule type" value="Genomic_DNA"/>
</dbReference>
<organism evidence="10">
    <name type="scientific">Oppiella nova</name>
    <dbReference type="NCBI Taxonomy" id="334625"/>
    <lineage>
        <taxon>Eukaryota</taxon>
        <taxon>Metazoa</taxon>
        <taxon>Ecdysozoa</taxon>
        <taxon>Arthropoda</taxon>
        <taxon>Chelicerata</taxon>
        <taxon>Arachnida</taxon>
        <taxon>Acari</taxon>
        <taxon>Acariformes</taxon>
        <taxon>Sarcoptiformes</taxon>
        <taxon>Oribatida</taxon>
        <taxon>Brachypylina</taxon>
        <taxon>Oppioidea</taxon>
        <taxon>Oppiidae</taxon>
        <taxon>Oppiella</taxon>
    </lineage>
</organism>
<dbReference type="GO" id="GO:0003729">
    <property type="term" value="F:mRNA binding"/>
    <property type="evidence" value="ECO:0007669"/>
    <property type="project" value="TreeGrafter"/>
</dbReference>
<name>A0A7R9LCI9_9ACAR</name>
<comment type="subcellular location">
    <subcellularLocation>
        <location evidence="1">Nucleus</location>
    </subcellularLocation>
</comment>
<dbReference type="PANTHER" id="PTHR21597">
    <property type="entry name" value="THO2 PROTEIN"/>
    <property type="match status" value="1"/>
</dbReference>
<dbReference type="InterPro" id="IPR032302">
    <property type="entry name" value="THOC2_N"/>
</dbReference>
<feature type="domain" description="THO complex subunitTHOC2 C-terminal" evidence="7">
    <location>
        <begin position="845"/>
        <end position="1139"/>
    </location>
</feature>
<feature type="region of interest" description="Disordered" evidence="6">
    <location>
        <begin position="1193"/>
        <end position="1381"/>
    </location>
</feature>
<evidence type="ECO:0000259" key="7">
    <source>
        <dbReference type="Pfam" id="PF11262"/>
    </source>
</evidence>
<proteinExistence type="inferred from homology"/>
<feature type="compositionally biased region" description="Low complexity" evidence="6">
    <location>
        <begin position="1326"/>
        <end position="1340"/>
    </location>
</feature>
<evidence type="ECO:0000313" key="10">
    <source>
        <dbReference type="EMBL" id="CAD7638226.1"/>
    </source>
</evidence>
<comment type="similarity">
    <text evidence="2">Belongs to the THOC2 family.</text>
</comment>
<evidence type="ECO:0000259" key="8">
    <source>
        <dbReference type="Pfam" id="PF11732"/>
    </source>
</evidence>
<keyword evidence="11" id="KW-1185">Reference proteome</keyword>
<dbReference type="Pfam" id="PF16134">
    <property type="entry name" value="THOC2_N"/>
    <property type="match status" value="2"/>
</dbReference>
<dbReference type="PANTHER" id="PTHR21597:SF0">
    <property type="entry name" value="THO COMPLEX SUBUNIT 2"/>
    <property type="match status" value="1"/>
</dbReference>
<dbReference type="GO" id="GO:0006406">
    <property type="term" value="P:mRNA export from nucleus"/>
    <property type="evidence" value="ECO:0007669"/>
    <property type="project" value="InterPro"/>
</dbReference>
<dbReference type="Pfam" id="PF11732">
    <property type="entry name" value="Thoc2"/>
    <property type="match status" value="1"/>
</dbReference>
<feature type="compositionally biased region" description="Basic and acidic residues" evidence="6">
    <location>
        <begin position="1193"/>
        <end position="1244"/>
    </location>
</feature>
<feature type="domain" description="THO complex subunitTHOC2 N-terminal" evidence="8">
    <location>
        <begin position="542"/>
        <end position="617"/>
    </location>
</feature>
<feature type="domain" description="THO complex subunit 2 N-terminal" evidence="9">
    <location>
        <begin position="22"/>
        <end position="393"/>
    </location>
</feature>
<feature type="compositionally biased region" description="Basic and acidic residues" evidence="6">
    <location>
        <begin position="1256"/>
        <end position="1296"/>
    </location>
</feature>
<evidence type="ECO:0000256" key="6">
    <source>
        <dbReference type="SAM" id="MobiDB-lite"/>
    </source>
</evidence>
<sequence>MAIMADKHISSTSQSDSNDYFVKQCRSVSDREKLRQLVYDLCVGVISGQSKADLIIPSLLEVIAVNSDIINILSDVLLLFDVETQSLERDNTRDLFLQLLSATNNKAISEWVLKERLDYETTGDAKIITNKKLASTKFIKLKTRLFYKQQKFNLCREESEGYGKLIVELCQSGAFDTHYMLEVIKSLIGCFNLDPNRVLDILLECFEYRIDLHNCYIPLIKEFLPNSTTLTQILAFKFSFYQNESVTETPETLYEVVALALHHQLIELNQLYDFLSPIDSKIFDNFKTELTEAKTYAKRINAIVTSDKQSEEQMNLEEEKQKRFLSNQKLGLILALLRVGDWENAKLLIHKLPEYYAVSFDNIAKQLCDLIHFSIDKIYKQHSGLPTVIASKIKAYKCAKQPLLKQLENISDLKSIAFPMIVTIGPHLYKDTLLIAKIIRICRTLLSNPLNANNFKHEIATILDEAVLPAISLVESNCALSEELWLLLKSFPYQQRYKLYTNWKAEPSNTLMIKTRAGTLKRIKYIMKRLSKENVKLSGRQIGKLSHSNPSFLFQYILSQIQSYDNLIGPVVDSLKYLTTISYDVLSFCVIEALANPAKEQTKHEGATIAPWLLSLANFCGSVVKKYPIELPGLLQFVANQLKSEKCLDLLILKEIVQKMAGIEASEEMTNEQLGALSGGELLRAEGGYFTQVRNTKKSTSRLKDALLDNNLAMPLCILIAQQRNCILFHEHSHIKLVGKLYDQCQETLVQYGSFLANTLNIDDYIENLPSLEKLISDYSLSADITFFLVRPMIIHYITSKFDELRKGEKNVSNSRLVAQYIEASDAVTTPLVKSIVPAYSSKFWDDLSPRFFVTFWTLTMYDLQVPTQSYERELKRFRDQIQSAEENKDLAPNKKKKEKERCLSMMERLTEEDSKQQEHNKRVMARLQKEKDQWFQSKVAKMEMTTQFLQHCLFPRCKFAASDALFCAKFVHLLHCLQTPNFSTLICYDRIFGDISYTMCSCTENEANHYGRFLCSLLETVMNWHKDKEVFNKECAKYPGFVTKFCEKDPVHVDFENYRHVCHKWHYRLTKAFILCLDSGDYIQIRNSLIILTKVLPQFPVMLSFAQAIERRVDNIRNEEKEKRPDLYALATGYSGQLKARKSNFIPESEFHIKENKKQMTVQNNAQKVEINNNAIKKEKIETIVNNVEKDVSKSKNGIDSKETNEKKKEIKKENPKEAKNRKTVTNEDKLNNNVEKNNRNESRSSSVSSLSPRRTTEHRNKDDVNESDKEHKKRKSDSIKTHEENSDKKLKEEVNNNGINSVNTNTRSHEKKQSSSARKRQQQLKESPNNEVSSEVNSTPKRRKEDDASKSKREDRESRSKTTEKRSNSSRRHKQEDDK</sequence>
<feature type="compositionally biased region" description="Basic and acidic residues" evidence="6">
    <location>
        <begin position="1345"/>
        <end position="1369"/>
    </location>
</feature>
<dbReference type="InterPro" id="IPR040007">
    <property type="entry name" value="Tho2"/>
</dbReference>
<evidence type="ECO:0000313" key="11">
    <source>
        <dbReference type="Proteomes" id="UP000728032"/>
    </source>
</evidence>
<keyword evidence="4" id="KW-0539">Nucleus</keyword>
<accession>A0A7R9LCI9</accession>
<evidence type="ECO:0000259" key="9">
    <source>
        <dbReference type="Pfam" id="PF16134"/>
    </source>
</evidence>
<feature type="compositionally biased region" description="Low complexity" evidence="6">
    <location>
        <begin position="1297"/>
        <end position="1308"/>
    </location>
</feature>
<dbReference type="InterPro" id="IPR021726">
    <property type="entry name" value="THO_THOC2_N"/>
</dbReference>
<reference evidence="10" key="1">
    <citation type="submission" date="2020-11" db="EMBL/GenBank/DDBJ databases">
        <authorList>
            <person name="Tran Van P."/>
        </authorList>
    </citation>
    <scope>NUCLEOTIDE SEQUENCE</scope>
</reference>
<feature type="domain" description="THO complex subunit 2 N-terminal" evidence="9">
    <location>
        <begin position="404"/>
        <end position="540"/>
    </location>
</feature>
<dbReference type="Pfam" id="PF11262">
    <property type="entry name" value="Tho2"/>
    <property type="match status" value="1"/>
</dbReference>
<protein>
    <recommendedName>
        <fullName evidence="3">THO complex subunit 2</fullName>
    </recommendedName>
</protein>
<comment type="subunit">
    <text evidence="5">Component of the THO subcomplex, which is composed of THOC1, THOC2, THOC3, THOC5, THOC6 and THOC7. The THO subcomplex interacts with DDX39B to form the THO-DDX39B complex which multimerizes into a 28-subunit tetrameric assembly. Component of the transcription/export (TREX) complex at least composed of ALYREF/THOC4, DDX39B, SARNP/CIP29, CHTOP and the THO subcomplex; in the complex interacts with THOC1, THOC3, THOC5, THOC7 and DDX39B. TREX seems to have a dynamic structure involving ATP-dependent remodeling. Interacts with POLDIP3 and ZC3H11A.</text>
</comment>
<dbReference type="InterPro" id="IPR021418">
    <property type="entry name" value="THO_THOC2_C"/>
</dbReference>
<evidence type="ECO:0000256" key="5">
    <source>
        <dbReference type="ARBA" id="ARBA00047033"/>
    </source>
</evidence>
<dbReference type="GO" id="GO:0000445">
    <property type="term" value="C:THO complex part of transcription export complex"/>
    <property type="evidence" value="ECO:0007669"/>
    <property type="project" value="TreeGrafter"/>
</dbReference>
<gene>
    <name evidence="10" type="ORF">ONB1V03_LOCUS1287</name>
</gene>
<dbReference type="EMBL" id="OC915025">
    <property type="protein sequence ID" value="CAD7638226.1"/>
    <property type="molecule type" value="Genomic_DNA"/>
</dbReference>
<dbReference type="GO" id="GO:0006397">
    <property type="term" value="P:mRNA processing"/>
    <property type="evidence" value="ECO:0007669"/>
    <property type="project" value="InterPro"/>
</dbReference>
<evidence type="ECO:0000256" key="4">
    <source>
        <dbReference type="ARBA" id="ARBA00023242"/>
    </source>
</evidence>